<proteinExistence type="predicted"/>
<sequence>MPTILRKDQKERATFVTISGKMSNKDATEALKLVIENKTFLLKKMERSSWRVLI</sequence>
<dbReference type="EMBL" id="CP001287">
    <property type="protein sequence ID" value="ACK66709.1"/>
    <property type="molecule type" value="Genomic_DNA"/>
</dbReference>
<dbReference type="AlphaFoldDB" id="B7K5H6"/>
<evidence type="ECO:0000313" key="1">
    <source>
        <dbReference type="EMBL" id="ACK66709.1"/>
    </source>
</evidence>
<protein>
    <submittedName>
        <fullName evidence="1">Uncharacterized protein</fullName>
    </submittedName>
</protein>
<dbReference type="Proteomes" id="UP000008204">
    <property type="component" value="Chromosome"/>
</dbReference>
<gene>
    <name evidence="1" type="ordered locus">PCC8801_2708</name>
</gene>
<evidence type="ECO:0000313" key="2">
    <source>
        <dbReference type="Proteomes" id="UP000008204"/>
    </source>
</evidence>
<reference evidence="2" key="1">
    <citation type="journal article" date="2011" name="MBio">
        <title>Novel metabolic attributes of the genus Cyanothece, comprising a group of unicellular nitrogen-fixing Cyanobacteria.</title>
        <authorList>
            <person name="Bandyopadhyay A."/>
            <person name="Elvitigala T."/>
            <person name="Welsh E."/>
            <person name="Stockel J."/>
            <person name="Liberton M."/>
            <person name="Min H."/>
            <person name="Sherman L.A."/>
            <person name="Pakrasi H.B."/>
        </authorList>
    </citation>
    <scope>NUCLEOTIDE SEQUENCE [LARGE SCALE GENOMIC DNA]</scope>
    <source>
        <strain evidence="2">PCC 8801</strain>
    </source>
</reference>
<dbReference type="HOGENOM" id="CLU_3042569_0_0_3"/>
<name>B7K5H6_RIPO1</name>
<keyword evidence="2" id="KW-1185">Reference proteome</keyword>
<organism evidence="1 2">
    <name type="scientific">Rippkaea orientalis (strain PCC 8801 / RF-1)</name>
    <name type="common">Cyanothece sp. (strain PCC 8801)</name>
    <dbReference type="NCBI Taxonomy" id="41431"/>
    <lineage>
        <taxon>Bacteria</taxon>
        <taxon>Bacillati</taxon>
        <taxon>Cyanobacteriota</taxon>
        <taxon>Cyanophyceae</taxon>
        <taxon>Oscillatoriophycideae</taxon>
        <taxon>Chroococcales</taxon>
        <taxon>Aphanothecaceae</taxon>
        <taxon>Rippkaea</taxon>
        <taxon>Rippkaea orientalis</taxon>
    </lineage>
</organism>
<accession>B7K5H6</accession>
<dbReference type="KEGG" id="cyp:PCC8801_2708"/>
<dbReference type="STRING" id="41431.PCC8801_2708"/>